<evidence type="ECO:0000313" key="3">
    <source>
        <dbReference type="Proteomes" id="UP000007978"/>
    </source>
</evidence>
<name>K3V549_FUSPC</name>
<keyword evidence="3" id="KW-1185">Reference proteome</keyword>
<sequence>MDDPLHLNQRGFIVPHPPPSPPPEEEKDKVKTKREFAPVVKLEFKSVSSTA</sequence>
<feature type="region of interest" description="Disordered" evidence="1">
    <location>
        <begin position="1"/>
        <end position="32"/>
    </location>
</feature>
<evidence type="ECO:0000256" key="1">
    <source>
        <dbReference type="SAM" id="MobiDB-lite"/>
    </source>
</evidence>
<protein>
    <submittedName>
        <fullName evidence="2">Uncharacterized protein</fullName>
    </submittedName>
</protein>
<proteinExistence type="predicted"/>
<evidence type="ECO:0000313" key="2">
    <source>
        <dbReference type="EMBL" id="EKJ68069.1"/>
    </source>
</evidence>
<dbReference type="AlphaFoldDB" id="K3V549"/>
<dbReference type="RefSeq" id="XP_009263272.1">
    <property type="nucleotide sequence ID" value="XM_009264997.1"/>
</dbReference>
<organism evidence="2 3">
    <name type="scientific">Fusarium pseudograminearum (strain CS3096)</name>
    <name type="common">Wheat and barley crown-rot fungus</name>
    <dbReference type="NCBI Taxonomy" id="1028729"/>
    <lineage>
        <taxon>Eukaryota</taxon>
        <taxon>Fungi</taxon>
        <taxon>Dikarya</taxon>
        <taxon>Ascomycota</taxon>
        <taxon>Pezizomycotina</taxon>
        <taxon>Sordariomycetes</taxon>
        <taxon>Hypocreomycetidae</taxon>
        <taxon>Hypocreales</taxon>
        <taxon>Nectriaceae</taxon>
        <taxon>Fusarium</taxon>
    </lineage>
</organism>
<comment type="caution">
    <text evidence="2">The sequence shown here is derived from an EMBL/GenBank/DDBJ whole genome shotgun (WGS) entry which is preliminary data.</text>
</comment>
<dbReference type="HOGENOM" id="CLU_3106456_0_0_1"/>
<gene>
    <name evidence="2" type="ORF">FPSE_11880</name>
</gene>
<dbReference type="EMBL" id="AFNW01000612">
    <property type="protein sequence ID" value="EKJ68069.1"/>
    <property type="molecule type" value="Genomic_DNA"/>
</dbReference>
<reference evidence="2 3" key="1">
    <citation type="journal article" date="2012" name="PLoS Pathog.">
        <title>Comparative pathogenomics reveals horizontally acquired novel virulence genes in fungi infecting cereal hosts.</title>
        <authorList>
            <person name="Gardiner D.M."/>
            <person name="McDonald M.C."/>
            <person name="Covarelli L."/>
            <person name="Solomon P.S."/>
            <person name="Rusu A.G."/>
            <person name="Marshall M."/>
            <person name="Kazan K."/>
            <person name="Chakraborty S."/>
            <person name="McDonald B.A."/>
            <person name="Manners J.M."/>
        </authorList>
    </citation>
    <scope>NUCLEOTIDE SEQUENCE [LARGE SCALE GENOMIC DNA]</scope>
    <source>
        <strain evidence="2 3">CS3096</strain>
    </source>
</reference>
<dbReference type="GeneID" id="20370497"/>
<dbReference type="KEGG" id="fpu:FPSE_11880"/>
<dbReference type="Proteomes" id="UP000007978">
    <property type="component" value="Chromosome 4"/>
</dbReference>
<accession>K3V549</accession>